<dbReference type="Proteomes" id="UP000031246">
    <property type="component" value="Unassembled WGS sequence"/>
</dbReference>
<protein>
    <submittedName>
        <fullName evidence="1">Uncharacterized protein</fullName>
    </submittedName>
</protein>
<accession>A0A0C1CXU3</accession>
<evidence type="ECO:0000313" key="1">
    <source>
        <dbReference type="EMBL" id="KIA89171.1"/>
    </source>
</evidence>
<name>A0A0C1CXU3_9SPHI</name>
<comment type="caution">
    <text evidence="1">The sequence shown here is derived from an EMBL/GenBank/DDBJ whole genome shotgun (WGS) entry which is preliminary data.</text>
</comment>
<proteinExistence type="predicted"/>
<evidence type="ECO:0000313" key="2">
    <source>
        <dbReference type="Proteomes" id="UP000031246"/>
    </source>
</evidence>
<dbReference type="EMBL" id="JSYN01000046">
    <property type="protein sequence ID" value="KIA89171.1"/>
    <property type="molecule type" value="Genomic_DNA"/>
</dbReference>
<organism evidence="1 2">
    <name type="scientific">Pedobacter kyungheensis</name>
    <dbReference type="NCBI Taxonomy" id="1069985"/>
    <lineage>
        <taxon>Bacteria</taxon>
        <taxon>Pseudomonadati</taxon>
        <taxon>Bacteroidota</taxon>
        <taxon>Sphingobacteriia</taxon>
        <taxon>Sphingobacteriales</taxon>
        <taxon>Sphingobacteriaceae</taxon>
        <taxon>Pedobacter</taxon>
    </lineage>
</organism>
<dbReference type="AlphaFoldDB" id="A0A0C1CXU3"/>
<gene>
    <name evidence="1" type="ORF">OC25_25590</name>
</gene>
<keyword evidence="2" id="KW-1185">Reference proteome</keyword>
<reference evidence="1 2" key="1">
    <citation type="submission" date="2014-10" db="EMBL/GenBank/DDBJ databases">
        <title>Pedobacter Kyungheensis.</title>
        <authorList>
            <person name="Anderson B.M."/>
            <person name="Newman J.D."/>
        </authorList>
    </citation>
    <scope>NUCLEOTIDE SEQUENCE [LARGE SCALE GENOMIC DNA]</scope>
    <source>
        <strain evidence="1 2">KACC 16221</strain>
    </source>
</reference>
<sequence>MVKEAKSFLFEAQGLCKTANSLPFFAYTLRCLVPRCCRVSLQPRLIGQNSISFLSLHGAKATVNKPDCNGKPVAKHERGLGM</sequence>